<name>A0A1G2PY28_9BACT</name>
<keyword evidence="1" id="KW-0472">Membrane</keyword>
<organism evidence="2 3">
    <name type="scientific">Candidatus Terrybacteria bacterium RIFCSPLOWO2_01_FULL_58_14</name>
    <dbReference type="NCBI Taxonomy" id="1802369"/>
    <lineage>
        <taxon>Bacteria</taxon>
        <taxon>Candidatus Terryibacteriota</taxon>
    </lineage>
</organism>
<protein>
    <recommendedName>
        <fullName evidence="4">Type 4 fimbrial biogenesis protein PilX N-terminal domain-containing protein</fullName>
    </recommendedName>
</protein>
<evidence type="ECO:0000313" key="2">
    <source>
        <dbReference type="EMBL" id="OHA53220.1"/>
    </source>
</evidence>
<feature type="transmembrane region" description="Helical" evidence="1">
    <location>
        <begin position="25"/>
        <end position="50"/>
    </location>
</feature>
<accession>A0A1G2PY28</accession>
<evidence type="ECO:0000313" key="3">
    <source>
        <dbReference type="Proteomes" id="UP000177865"/>
    </source>
</evidence>
<dbReference type="AlphaFoldDB" id="A0A1G2PY28"/>
<dbReference type="EMBL" id="MHSZ01000019">
    <property type="protein sequence ID" value="OHA53220.1"/>
    <property type="molecule type" value="Genomic_DNA"/>
</dbReference>
<proteinExistence type="predicted"/>
<dbReference type="NCBIfam" id="NF041539">
    <property type="entry name" value="choice_anch_R"/>
    <property type="match status" value="1"/>
</dbReference>
<keyword evidence="1" id="KW-1133">Transmembrane helix</keyword>
<dbReference type="Gene3D" id="2.120.10.70">
    <property type="entry name" value="Fucose-specific lectin"/>
    <property type="match status" value="1"/>
</dbReference>
<dbReference type="Proteomes" id="UP000177865">
    <property type="component" value="Unassembled WGS sequence"/>
</dbReference>
<evidence type="ECO:0000256" key="1">
    <source>
        <dbReference type="SAM" id="Phobius"/>
    </source>
</evidence>
<keyword evidence="1" id="KW-0812">Transmembrane</keyword>
<reference evidence="2 3" key="1">
    <citation type="journal article" date="2016" name="Nat. Commun.">
        <title>Thousands of microbial genomes shed light on interconnected biogeochemical processes in an aquifer system.</title>
        <authorList>
            <person name="Anantharaman K."/>
            <person name="Brown C.T."/>
            <person name="Hug L.A."/>
            <person name="Sharon I."/>
            <person name="Castelle C.J."/>
            <person name="Probst A.J."/>
            <person name="Thomas B.C."/>
            <person name="Singh A."/>
            <person name="Wilkins M.J."/>
            <person name="Karaoz U."/>
            <person name="Brodie E.L."/>
            <person name="Williams K.H."/>
            <person name="Hubbard S.S."/>
            <person name="Banfield J.F."/>
        </authorList>
    </citation>
    <scope>NUCLEOTIDE SEQUENCE [LARGE SCALE GENOMIC DNA]</scope>
</reference>
<sequence>MEAMPFSRPSILTSHFPIPTSRRGIAALTLVLILGTTGLLVVSGIIFTLVRQISQEQSVVRSEDALAVAEAGVEEVALRIRRGEIVPSPLTLAVGNGTATVTNSIVGSLITIVSRGDTGSVSRAVEITMNRDTTDVSFFYGIHVGDGGLIMENNATVNGSVFSNGDIVGANGAAITDSAVTSGDPLLLGAAWETQNTDFEFGRIVSGTIVTVVDSTGSVGKYASLTMGSDGFARISYYDDTSDNLKFVRCTNDDCTTKNITTVDSGGDVGKYTAIALGSDGFARISYFDDSNNDLKFVRCTNSDCTTKNITTVDSSGTVGEYSSLALGTDGFARISYFDNSNDDLKFAQCANADCTGRNIVTVDSSGSVGERTSIALGLDQFARISYVGMSSSDLKFVRCTNGTCSTKNITTVDSVTTVQEVTSIALGSDGFARISYDDDGSDDLEFVQCTNADCTTKVFHTIDSAGNVGDTSSLKMGLDDLPRIAYFDDSNGDVKYLRCTNADCTTGTVYVPDSAGDVGEYMSLGMGNDSFARIGYFDDTNDDLKFIRCVDESCAPSSSRADGAQSFTPPTTSTIGRVSLFIKKVGSPASVPVYIMADEGGRPGDSSGDILASGTLAAASVSASYAWVDVDFTSTRVFTSGQTYWLMVDGNLDAANYWIWGLDNTDAYGNGTGRHSSDWTGGVWSNIPGDLNFRTWYGGSKIESVIVGDATKGTGRSQQFVSTTIHGSACPNSFCIFEYVAREELPITDEMIQDWKDGAEVGGTIAGDYTPPRDTTTSLGPVKITGDLHLDDNNQTLNVTGTIWVQGDIIVDNGSTIRLDPSYGTVSGIVLTDSSVHVKNNSAFSGSGQAGSYLMVLTTSSCNGIGGISCTHHNAAIDLHNNAVGAIFYASNGLIFLHQGISVTELTAWGIHIEQNSIVTYDSGLANARFSSGPGGGYTTLSWREIVPL</sequence>
<evidence type="ECO:0008006" key="4">
    <source>
        <dbReference type="Google" id="ProtNLM"/>
    </source>
</evidence>
<comment type="caution">
    <text evidence="2">The sequence shown here is derived from an EMBL/GenBank/DDBJ whole genome shotgun (WGS) entry which is preliminary data.</text>
</comment>
<gene>
    <name evidence="2" type="ORF">A2991_00805</name>
</gene>